<sequence>FDWRPEEEKAQSRAEGQGYPEQSQALAGTNTTLECKCSIYISFFSFSCFLLSSSPSPLILAVVRLAMRSLSLLVLLLFAVVACTAVTPEQMKELLANGAPQRLRSFNWLYLTDDRPAIKGRNLWAMPKQDWLQDWTIVQVNDQDVAIKSNSRDYNIGHGTDDIAVEVESAYGIFTPVKNPNGSWSFKSRNKWLSAHAYYNYYDPKRYYVNFQPDNMNCEHWFLEPYTPPTPPTVMGELLANGGKRIFRSFNQLYLTEDRPKTWLCTLEKRQWMEPQTWTIEQMNNNEVAIKSYRNLYISHGSGDWAREAEVPDKWEMLTPVKNDDGTWSFKSRDDKWLSGHKKDEPEEKYRYDVNFESENRGCKKWKLERNKYLTRMQMFNLHIIFPFSCFLLSSSSPSPLILAFVRLAMRSLYLLVLLLFAVLLANGAPQRLRSFNWLYLTDDRPAIYGLNIWAMPKQDWLQDWTIVQISDNEVAIKANRGFYLGHGVEDYAREAQAAHHWQVYNPVKNADGSWSFKSHGSKWLSAHAYYQDYDPKRSYVNFQPESKGCERWFLEPYTPPTPPTVMGELLTNGGKRIFRSFNGMYLTEDYPSKDLWVLVRWDFKNPQTWTIEQMNNNEVAIKSYKNKYIRHGSGDYAREEEVPDKWVMLTPVKNGDGTWSFKSRDDKWLSGHMKYPPNEGETIRYLVNFESENKGCEKWKLELSVCMAVTPAEMKELLANGAPQRLRSFNWLYLTDDRPAIKERTLWAMPKQDWLQDWTIVQINDHEVSIKSNSRGYNIGHGTDDNAVPAIEVNWGIFTPVKNPNGSWSFKSRWNKWLSGHAYYEYYDPKRYYVNFQPENMNCEHWFLEPYTPPTPRNQLHKLLSDTIRSNKGKVLVYDGDGFEYRSYHIRKDGIELFRCNKGGCKGKAKRENGQVTRYEDHNGHLPPDHSNEIRFVRKAARHDRASGVPTDQVIATHVFNAPPHLLPLLRDGPMRREVQREVEVKGQKMWPCTVDTSLFDEPFLRHDTCANLGQNDPEALKIFVTNDGLDKLRTATIMDELLANGGKRTFKSFNELYLTEDRPDTDLYALEKRVWMPPQKWTIEQMNNNEVAIKSHRNLYVRHGSGDWAREAADPDQWVMLTPVKNAGGTWSFKSRDDKWLSGHKEWTPIESRHEKKRYAVSFENNNNKYEKYNYAKEARVANNQQPSAILTPVKNPNGSWSFKSRGNKWLSGHAYYEYYDPKRYYVNFQPANMNCEHWFLEPYTPPSPPTIMDELLANGGKRQFKSYNGMYLTDDHPSSYIWAFAKDGTMNTKQDWTIVQMNNNKFLFFFSLNNYRTSMIIYFWGCDSDIGRPLFEANVWVMLTPVKNDDGSWSFKSRWNKWLSGGGYYQGKVHFMHELGVMCTFTSASPPVTITPMEELVASGSRQMLKSFNNLYLTDDIDSDNLWSLSRQDWGRFQGWTIVQINDHEVAIKSNRGTFVSHGKSDWAKQAQVAGEWEMLTPVKNEDGSWSFKSRWNYWLNGCGYRESKAHFMPDYARCERFWLEPHIQRADPLMDELTADGGKQSLKSFNETYLTDDGFGFLDSHPWLILSDQPLGEAQQWTIIQANENEVVIESSIRFYVTWGITEALQAAVPGDRGKFTPVKNADETWSFKSRENKWLSAAKVARPYFLPENGRWEQIKYSLKCKCSITILLFSTFHLLSSSPYSRLHSSCNEVVVSSRPSSFCRGEIVKELLALTNGTRLRFKSFNELYLTDDNSSNYFWALPRQDWLQDFTIERISNDEVVIRSNRGNYIGHGRSDYAKGAEVPWEWEFLTPIAIKSNRGYHIGHGTSDWAKEAFIANEWEMLTPVKNADGSWSFKSRWNKWLRHGFDRRVLSRVSASNVAIKLSESGFYLNHKTLDYADQAQVPKEWEMLTPVKNADGTWSFHSRWNKWLSAAHRFLNANFVNYLHYVNFQPENLRCEHWVLEPYTPPANPLMEELLANGGRRRFKSFNGLYLTDEHQSKYPWALRRQDWASNQDWTIVEIGYNMVAIKSIHGSYIGHGDFDWAKKAPVADSWEILIPVKNVDGTLMEELLANGTRQRFKLFNELYLTDDADSYDHWALPRQDWGRLQEWNIEQVNDHEVVVSSRPSPVRCATLMKELVANGAPQRFRTCKDFYLTEERPKLRGGAFFGLEYHLGFWALSRQELSQGWTVEQINDREVAIKSSLGYYISHGGGNYAVDAKDANESEILTPWKNRDGSWSFKSRAAGWLSAETYHTSYVRHFIMLYPGNSGCEHWWLEPYIPPAKSPLMAELLADGGRRRFKAHNGLYLTNAHGRAIGKWRLSKIQIIQ</sequence>
<evidence type="ECO:0000256" key="1">
    <source>
        <dbReference type="SAM" id="MobiDB-lite"/>
    </source>
</evidence>
<evidence type="ECO:0000313" key="3">
    <source>
        <dbReference type="EnsemblMetazoa" id="PPA07690.1"/>
    </source>
</evidence>
<feature type="region of interest" description="Disordered" evidence="1">
    <location>
        <begin position="1"/>
        <end position="23"/>
    </location>
</feature>
<evidence type="ECO:0000256" key="2">
    <source>
        <dbReference type="SAM" id="Phobius"/>
    </source>
</evidence>
<dbReference type="Proteomes" id="UP000005239">
    <property type="component" value="Unassembled WGS sequence"/>
</dbReference>
<dbReference type="SUPFAM" id="SSF50405">
    <property type="entry name" value="Actin-crosslinking proteins"/>
    <property type="match status" value="6"/>
</dbReference>
<dbReference type="GO" id="GO:0015629">
    <property type="term" value="C:actin cytoskeleton"/>
    <property type="evidence" value="ECO:0000318"/>
    <property type="project" value="GO_Central"/>
</dbReference>
<dbReference type="CDD" id="cd00257">
    <property type="entry name" value="beta-trefoil_FSCN-like"/>
    <property type="match status" value="8"/>
</dbReference>
<feature type="transmembrane region" description="Helical" evidence="2">
    <location>
        <begin position="413"/>
        <end position="430"/>
    </location>
</feature>
<dbReference type="GO" id="GO:0051015">
    <property type="term" value="F:actin filament binding"/>
    <property type="evidence" value="ECO:0000318"/>
    <property type="project" value="GO_Central"/>
</dbReference>
<dbReference type="Gene3D" id="2.80.10.50">
    <property type="match status" value="9"/>
</dbReference>
<reference evidence="4" key="1">
    <citation type="journal article" date="2008" name="Nat. Genet.">
        <title>The Pristionchus pacificus genome provides a unique perspective on nematode lifestyle and parasitism.</title>
        <authorList>
            <person name="Dieterich C."/>
            <person name="Clifton S.W."/>
            <person name="Schuster L.N."/>
            <person name="Chinwalla A."/>
            <person name="Delehaunty K."/>
            <person name="Dinkelacker I."/>
            <person name="Fulton L."/>
            <person name="Fulton R."/>
            <person name="Godfrey J."/>
            <person name="Minx P."/>
            <person name="Mitreva M."/>
            <person name="Roeseler W."/>
            <person name="Tian H."/>
            <person name="Witte H."/>
            <person name="Yang S.P."/>
            <person name="Wilson R.K."/>
            <person name="Sommer R.J."/>
        </authorList>
    </citation>
    <scope>NUCLEOTIDE SEQUENCE [LARGE SCALE GENOMIC DNA]</scope>
    <source>
        <strain evidence="4">PS312</strain>
    </source>
</reference>
<dbReference type="PANTHER" id="PTHR33351">
    <property type="entry name" value="HISACTOPHILIN-1-RELATED"/>
    <property type="match status" value="1"/>
</dbReference>
<dbReference type="PANTHER" id="PTHR33351:SF1">
    <property type="entry name" value="IG-LIKE DOMAIN-CONTAINING PROTEIN-RELATED"/>
    <property type="match status" value="1"/>
</dbReference>
<dbReference type="GO" id="GO:0030041">
    <property type="term" value="P:actin filament polymerization"/>
    <property type="evidence" value="ECO:0000318"/>
    <property type="project" value="GO_Central"/>
</dbReference>
<keyword evidence="2" id="KW-1133">Transmembrane helix</keyword>
<keyword evidence="2" id="KW-0812">Transmembrane</keyword>
<feature type="transmembrane region" description="Helical" evidence="2">
    <location>
        <begin position="39"/>
        <end position="63"/>
    </location>
</feature>
<feature type="transmembrane region" description="Helical" evidence="2">
    <location>
        <begin position="384"/>
        <end position="406"/>
    </location>
</feature>
<reference evidence="3" key="2">
    <citation type="submission" date="2022-06" db="UniProtKB">
        <authorList>
            <consortium name="EnsemblMetazoa"/>
        </authorList>
    </citation>
    <scope>IDENTIFICATION</scope>
    <source>
        <strain evidence="3">PS312</strain>
    </source>
</reference>
<keyword evidence="2" id="KW-0472">Membrane</keyword>
<proteinExistence type="predicted"/>
<gene>
    <name evidence="3" type="primary">WBGene00097244</name>
</gene>
<dbReference type="InterPro" id="IPR008999">
    <property type="entry name" value="Actin-crosslinking"/>
</dbReference>
<dbReference type="InterPro" id="IPR052883">
    <property type="entry name" value="Hisactophilin"/>
</dbReference>
<evidence type="ECO:0000313" key="4">
    <source>
        <dbReference type="Proteomes" id="UP000005239"/>
    </source>
</evidence>
<feature type="transmembrane region" description="Helical" evidence="2">
    <location>
        <begin position="70"/>
        <end position="87"/>
    </location>
</feature>
<dbReference type="EnsemblMetazoa" id="PPA07690.1">
    <property type="protein sequence ID" value="PPA07690.1"/>
    <property type="gene ID" value="WBGene00097244"/>
</dbReference>
<accession>A0A8R1YB37</accession>
<feature type="compositionally biased region" description="Basic and acidic residues" evidence="1">
    <location>
        <begin position="1"/>
        <end position="12"/>
    </location>
</feature>
<name>A0A2A6CDS2_PRIPA</name>
<organism evidence="3 4">
    <name type="scientific">Pristionchus pacificus</name>
    <name type="common">Parasitic nematode worm</name>
    <dbReference type="NCBI Taxonomy" id="54126"/>
    <lineage>
        <taxon>Eukaryota</taxon>
        <taxon>Metazoa</taxon>
        <taxon>Ecdysozoa</taxon>
        <taxon>Nematoda</taxon>
        <taxon>Chromadorea</taxon>
        <taxon>Rhabditida</taxon>
        <taxon>Rhabditina</taxon>
        <taxon>Diplogasteromorpha</taxon>
        <taxon>Diplogasteroidea</taxon>
        <taxon>Neodiplogasteridae</taxon>
        <taxon>Pristionchus</taxon>
    </lineage>
</organism>
<accession>A0A2A6CDS2</accession>
<protein>
    <submittedName>
        <fullName evidence="3">Uncharacterized protein</fullName>
    </submittedName>
</protein>
<keyword evidence="4" id="KW-1185">Reference proteome</keyword>